<dbReference type="AlphaFoldDB" id="A0A2R6XXM3"/>
<evidence type="ECO:0000313" key="1">
    <source>
        <dbReference type="EMBL" id="PTQ55169.1"/>
    </source>
</evidence>
<dbReference type="EMBL" id="PEBX01000175">
    <property type="protein sequence ID" value="PTQ55169.1"/>
    <property type="molecule type" value="Genomic_DNA"/>
</dbReference>
<dbReference type="Proteomes" id="UP000244338">
    <property type="component" value="Unassembled WGS sequence"/>
</dbReference>
<gene>
    <name evidence="1" type="ORF">BSOLF_0057</name>
</gene>
<reference evidence="2" key="1">
    <citation type="journal article" date="2018" name="Sci. Rep.">
        <title>Lignite coal burning seam in the remote Altai Mountains harbors a hydrogen-driven thermophilic microbial community.</title>
        <authorList>
            <person name="Kadnikov V.V."/>
            <person name="Mardanov A.V."/>
            <person name="Ivasenko D.A."/>
            <person name="Antsiferov D.V."/>
            <person name="Beletsky A.V."/>
            <person name="Karnachuk O.V."/>
            <person name="Ravin N.V."/>
        </authorList>
    </citation>
    <scope>NUCLEOTIDE SEQUENCE [LARGE SCALE GENOMIC DNA]</scope>
</reference>
<comment type="caution">
    <text evidence="1">The sequence shown here is derived from an EMBL/GenBank/DDBJ whole genome shotgun (WGS) entry which is preliminary data.</text>
</comment>
<protein>
    <submittedName>
        <fullName evidence="1">Mobile element protein</fullName>
    </submittedName>
</protein>
<organism evidence="1 2">
    <name type="scientific">Candidatus Carbonibacillus altaicus</name>
    <dbReference type="NCBI Taxonomy" id="2163959"/>
    <lineage>
        <taxon>Bacteria</taxon>
        <taxon>Bacillati</taxon>
        <taxon>Bacillota</taxon>
        <taxon>Bacilli</taxon>
        <taxon>Bacillales</taxon>
        <taxon>Candidatus Carbonibacillus</taxon>
    </lineage>
</organism>
<name>A0A2R6XXM3_9BACL</name>
<evidence type="ECO:0000313" key="2">
    <source>
        <dbReference type="Proteomes" id="UP000244338"/>
    </source>
</evidence>
<sequence>MAHFKQIRIGLIQCLKRIPKRERFPADHLHFSSLYHRIAARRGANRAAVAVAHRILVIVYHPLKEKQTYNELGPQYYEEHRREHVAKQALRKLQSLGYTVTIEVNNQTA</sequence>
<proteinExistence type="predicted"/>
<accession>A0A2R6XXM3</accession>